<reference evidence="2" key="1">
    <citation type="submission" date="2021-02" db="EMBL/GenBank/DDBJ databases">
        <authorList>
            <person name="Nowell W R."/>
        </authorList>
    </citation>
    <scope>NUCLEOTIDE SEQUENCE</scope>
</reference>
<dbReference type="EMBL" id="CAJOBJ010044973">
    <property type="protein sequence ID" value="CAF4345514.1"/>
    <property type="molecule type" value="Genomic_DNA"/>
</dbReference>
<dbReference type="GO" id="GO:0000956">
    <property type="term" value="P:nuclear-transcribed mRNA catabolic process"/>
    <property type="evidence" value="ECO:0007669"/>
    <property type="project" value="TreeGrafter"/>
</dbReference>
<name>A0A8S2UQS1_9BILA</name>
<accession>A0A8S2UQS1</accession>
<dbReference type="Pfam" id="PF17846">
    <property type="entry name" value="XRN_M"/>
    <property type="match status" value="1"/>
</dbReference>
<dbReference type="Proteomes" id="UP000681720">
    <property type="component" value="Unassembled WGS sequence"/>
</dbReference>
<dbReference type="Gene3D" id="1.25.40.1050">
    <property type="match status" value="1"/>
</dbReference>
<dbReference type="AlphaFoldDB" id="A0A8S2UQS1"/>
<sequence>YFPYHYAPFASDFLHLNDVPVLFDNTTKPFKPLEQLMSVFPSQSRNVLPSEWQLLMTEKESPIIDFYPLNFGIDLNGKRYEWQGVA</sequence>
<dbReference type="GO" id="GO:0003723">
    <property type="term" value="F:RNA binding"/>
    <property type="evidence" value="ECO:0007669"/>
    <property type="project" value="TreeGrafter"/>
</dbReference>
<organism evidence="2 3">
    <name type="scientific">Rotaria magnacalcarata</name>
    <dbReference type="NCBI Taxonomy" id="392030"/>
    <lineage>
        <taxon>Eukaryota</taxon>
        <taxon>Metazoa</taxon>
        <taxon>Spiralia</taxon>
        <taxon>Gnathifera</taxon>
        <taxon>Rotifera</taxon>
        <taxon>Eurotatoria</taxon>
        <taxon>Bdelloidea</taxon>
        <taxon>Philodinida</taxon>
        <taxon>Philodinidae</taxon>
        <taxon>Rotaria</taxon>
    </lineage>
</organism>
<comment type="caution">
    <text evidence="2">The sequence shown here is derived from an EMBL/GenBank/DDBJ whole genome shotgun (WGS) entry which is preliminary data.</text>
</comment>
<dbReference type="GO" id="GO:0004534">
    <property type="term" value="F:5'-3' RNA exonuclease activity"/>
    <property type="evidence" value="ECO:0007669"/>
    <property type="project" value="TreeGrafter"/>
</dbReference>
<dbReference type="InterPro" id="IPR027073">
    <property type="entry name" value="5_3_exoribonuclease"/>
</dbReference>
<protein>
    <recommendedName>
        <fullName evidence="1">Xrn1 helical domain-containing protein</fullName>
    </recommendedName>
</protein>
<feature type="non-terminal residue" evidence="2">
    <location>
        <position position="86"/>
    </location>
</feature>
<evidence type="ECO:0000259" key="1">
    <source>
        <dbReference type="Pfam" id="PF17846"/>
    </source>
</evidence>
<dbReference type="GO" id="GO:0005634">
    <property type="term" value="C:nucleus"/>
    <property type="evidence" value="ECO:0007669"/>
    <property type="project" value="TreeGrafter"/>
</dbReference>
<proteinExistence type="predicted"/>
<feature type="domain" description="Xrn1 helical" evidence="1">
    <location>
        <begin position="1"/>
        <end position="86"/>
    </location>
</feature>
<gene>
    <name evidence="2" type="ORF">GIL414_LOCUS27743</name>
</gene>
<evidence type="ECO:0000313" key="3">
    <source>
        <dbReference type="Proteomes" id="UP000681720"/>
    </source>
</evidence>
<feature type="non-terminal residue" evidence="2">
    <location>
        <position position="1"/>
    </location>
</feature>
<dbReference type="PANTHER" id="PTHR12341">
    <property type="entry name" value="5'-&gt;3' EXORIBONUCLEASE"/>
    <property type="match status" value="1"/>
</dbReference>
<dbReference type="PANTHER" id="PTHR12341:SF41">
    <property type="entry name" value="5'-3' EXORIBONUCLEASE 2"/>
    <property type="match status" value="1"/>
</dbReference>
<dbReference type="InterPro" id="IPR041412">
    <property type="entry name" value="Xrn1_helical"/>
</dbReference>
<evidence type="ECO:0000313" key="2">
    <source>
        <dbReference type="EMBL" id="CAF4345514.1"/>
    </source>
</evidence>